<feature type="region of interest" description="Disordered" evidence="8">
    <location>
        <begin position="376"/>
        <end position="458"/>
    </location>
</feature>
<keyword evidence="2 7" id="KW-0378">Hydrolase</keyword>
<dbReference type="SMART" id="SM00490">
    <property type="entry name" value="HELICc"/>
    <property type="match status" value="1"/>
</dbReference>
<dbReference type="KEGG" id="rml:FF011L_03950"/>
<dbReference type="InterPro" id="IPR001650">
    <property type="entry name" value="Helicase_C-like"/>
</dbReference>
<keyword evidence="4 7" id="KW-0067">ATP-binding</keyword>
<keyword evidence="1 7" id="KW-0547">Nucleotide-binding</keyword>
<dbReference type="GO" id="GO:0005524">
    <property type="term" value="F:ATP binding"/>
    <property type="evidence" value="ECO:0007669"/>
    <property type="project" value="UniProtKB-KW"/>
</dbReference>
<dbReference type="EMBL" id="CP036262">
    <property type="protein sequence ID" value="QDS91664.1"/>
    <property type="molecule type" value="Genomic_DNA"/>
</dbReference>
<dbReference type="PANTHER" id="PTHR47959:SF13">
    <property type="entry name" value="ATP-DEPENDENT RNA HELICASE RHLE"/>
    <property type="match status" value="1"/>
</dbReference>
<dbReference type="InterPro" id="IPR027417">
    <property type="entry name" value="P-loop_NTPase"/>
</dbReference>
<evidence type="ECO:0000259" key="10">
    <source>
        <dbReference type="PROSITE" id="PS51194"/>
    </source>
</evidence>
<dbReference type="SMART" id="SM00487">
    <property type="entry name" value="DEXDc"/>
    <property type="match status" value="1"/>
</dbReference>
<dbReference type="SUPFAM" id="SSF52540">
    <property type="entry name" value="P-loop containing nucleoside triphosphate hydrolases"/>
    <property type="match status" value="1"/>
</dbReference>
<evidence type="ECO:0000256" key="5">
    <source>
        <dbReference type="ARBA" id="ARBA00038437"/>
    </source>
</evidence>
<dbReference type="RefSeq" id="WP_218932950.1">
    <property type="nucleotide sequence ID" value="NZ_CP036262.1"/>
</dbReference>
<protein>
    <submittedName>
        <fullName evidence="12">ATP-dependent RNA helicase RhlE</fullName>
        <ecNumber evidence="12">3.6.4.13</ecNumber>
    </submittedName>
</protein>
<dbReference type="Proteomes" id="UP000320672">
    <property type="component" value="Chromosome"/>
</dbReference>
<dbReference type="GO" id="GO:0016787">
    <property type="term" value="F:hydrolase activity"/>
    <property type="evidence" value="ECO:0007669"/>
    <property type="project" value="UniProtKB-KW"/>
</dbReference>
<evidence type="ECO:0000256" key="4">
    <source>
        <dbReference type="ARBA" id="ARBA00022840"/>
    </source>
</evidence>
<dbReference type="GO" id="GO:0003676">
    <property type="term" value="F:nucleic acid binding"/>
    <property type="evidence" value="ECO:0007669"/>
    <property type="project" value="InterPro"/>
</dbReference>
<evidence type="ECO:0000313" key="13">
    <source>
        <dbReference type="Proteomes" id="UP000320672"/>
    </source>
</evidence>
<dbReference type="InterPro" id="IPR014014">
    <property type="entry name" value="RNA_helicase_DEAD_Q_motif"/>
</dbReference>
<feature type="domain" description="Helicase ATP-binding" evidence="9">
    <location>
        <begin position="41"/>
        <end position="216"/>
    </location>
</feature>
<name>A0A517M9W8_9BACT</name>
<dbReference type="EC" id="3.6.4.13" evidence="12"/>
<dbReference type="CDD" id="cd18787">
    <property type="entry name" value="SF2_C_DEAD"/>
    <property type="match status" value="1"/>
</dbReference>
<dbReference type="CDD" id="cd00268">
    <property type="entry name" value="DEADc"/>
    <property type="match status" value="1"/>
</dbReference>
<dbReference type="PANTHER" id="PTHR47959">
    <property type="entry name" value="ATP-DEPENDENT RNA HELICASE RHLE-RELATED"/>
    <property type="match status" value="1"/>
</dbReference>
<evidence type="ECO:0000256" key="3">
    <source>
        <dbReference type="ARBA" id="ARBA00022806"/>
    </source>
</evidence>
<dbReference type="InterPro" id="IPR011545">
    <property type="entry name" value="DEAD/DEAH_box_helicase_dom"/>
</dbReference>
<feature type="compositionally biased region" description="Low complexity" evidence="8">
    <location>
        <begin position="436"/>
        <end position="458"/>
    </location>
</feature>
<proteinExistence type="inferred from homology"/>
<dbReference type="InterPro" id="IPR050079">
    <property type="entry name" value="DEAD_box_RNA_helicase"/>
</dbReference>
<dbReference type="PROSITE" id="PS51195">
    <property type="entry name" value="Q_MOTIF"/>
    <property type="match status" value="1"/>
</dbReference>
<evidence type="ECO:0000313" key="12">
    <source>
        <dbReference type="EMBL" id="QDS91664.1"/>
    </source>
</evidence>
<keyword evidence="3 7" id="KW-0347">Helicase</keyword>
<evidence type="ECO:0000256" key="6">
    <source>
        <dbReference type="PROSITE-ProRule" id="PRU00552"/>
    </source>
</evidence>
<evidence type="ECO:0000259" key="11">
    <source>
        <dbReference type="PROSITE" id="PS51195"/>
    </source>
</evidence>
<dbReference type="Pfam" id="PF00270">
    <property type="entry name" value="DEAD"/>
    <property type="match status" value="1"/>
</dbReference>
<evidence type="ECO:0000256" key="2">
    <source>
        <dbReference type="ARBA" id="ARBA00022801"/>
    </source>
</evidence>
<dbReference type="InterPro" id="IPR044742">
    <property type="entry name" value="DEAD/DEAH_RhlB"/>
</dbReference>
<dbReference type="Pfam" id="PF00271">
    <property type="entry name" value="Helicase_C"/>
    <property type="match status" value="1"/>
</dbReference>
<reference evidence="12 13" key="1">
    <citation type="submission" date="2019-02" db="EMBL/GenBank/DDBJ databases">
        <title>Deep-cultivation of Planctomycetes and their phenomic and genomic characterization uncovers novel biology.</title>
        <authorList>
            <person name="Wiegand S."/>
            <person name="Jogler M."/>
            <person name="Boedeker C."/>
            <person name="Pinto D."/>
            <person name="Vollmers J."/>
            <person name="Rivas-Marin E."/>
            <person name="Kohn T."/>
            <person name="Peeters S.H."/>
            <person name="Heuer A."/>
            <person name="Rast P."/>
            <person name="Oberbeckmann S."/>
            <person name="Bunk B."/>
            <person name="Jeske O."/>
            <person name="Meyerdierks A."/>
            <person name="Storesund J.E."/>
            <person name="Kallscheuer N."/>
            <person name="Luecker S."/>
            <person name="Lage O.M."/>
            <person name="Pohl T."/>
            <person name="Merkel B.J."/>
            <person name="Hornburger P."/>
            <person name="Mueller R.-W."/>
            <person name="Bruemmer F."/>
            <person name="Labrenz M."/>
            <person name="Spormann A.M."/>
            <person name="Op den Camp H."/>
            <person name="Overmann J."/>
            <person name="Amann R."/>
            <person name="Jetten M.S.M."/>
            <person name="Mascher T."/>
            <person name="Medema M.H."/>
            <person name="Devos D.P."/>
            <person name="Kaster A.-K."/>
            <person name="Ovreas L."/>
            <person name="Rohde M."/>
            <person name="Galperin M.Y."/>
            <person name="Jogler C."/>
        </authorList>
    </citation>
    <scope>NUCLEOTIDE SEQUENCE [LARGE SCALE GENOMIC DNA]</scope>
    <source>
        <strain evidence="12 13">FF011L</strain>
    </source>
</reference>
<dbReference type="PROSITE" id="PS00039">
    <property type="entry name" value="DEAD_ATP_HELICASE"/>
    <property type="match status" value="1"/>
</dbReference>
<dbReference type="PROSITE" id="PS51194">
    <property type="entry name" value="HELICASE_CTER"/>
    <property type="match status" value="1"/>
</dbReference>
<sequence>MPALSPTLPKTFYEFDLIEPLQRALHSEGYHEPTPIQAASIGPLLEGRDLLGCAQTGTGKTAAFAIPILQRLDADRKTPRPKCPQVLVLSPTRELASQISASFESYGKHLKFRVTTVFGGVSQGRQVRALERGVHICVATPGRLLDLFGQGCVWMDDVETFVLDEADRMLDLGFMPDLRKIMKELPPKRHSLFFSATMPPPVKKLAEGLLTNHVEVIVTPPSSTVERIEQCLMMVEHTDKMKLLRHVLDTEATGQVLVFTKTKRGADRLSKQLQKQDLSCEAIHGGKTQAGRERVLQGFRKGKVDILIATDLAARGIDIEGLSHVINYDMPHDPESYVHRIGRTGRAGAEGMSVTFCTPDDHDCLNAVEKLIGQRIPVDSKQPFHTRSRATTTKGGKGKGGKQNRTWKPRPGSAGARSANKGSTMPSKGRSGGGNKKAAGKPNGKPGPPSRRGSSGSR</sequence>
<dbReference type="GO" id="GO:0005829">
    <property type="term" value="C:cytosol"/>
    <property type="evidence" value="ECO:0007669"/>
    <property type="project" value="TreeGrafter"/>
</dbReference>
<feature type="compositionally biased region" description="Basic residues" evidence="8">
    <location>
        <begin position="396"/>
        <end position="408"/>
    </location>
</feature>
<dbReference type="PROSITE" id="PS51192">
    <property type="entry name" value="HELICASE_ATP_BIND_1"/>
    <property type="match status" value="1"/>
</dbReference>
<dbReference type="InterPro" id="IPR000629">
    <property type="entry name" value="RNA-helicase_DEAD-box_CS"/>
</dbReference>
<evidence type="ECO:0000256" key="7">
    <source>
        <dbReference type="RuleBase" id="RU000492"/>
    </source>
</evidence>
<evidence type="ECO:0000259" key="9">
    <source>
        <dbReference type="PROSITE" id="PS51192"/>
    </source>
</evidence>
<comment type="similarity">
    <text evidence="5 7">Belongs to the DEAD box helicase family.</text>
</comment>
<dbReference type="Gene3D" id="3.40.50.300">
    <property type="entry name" value="P-loop containing nucleotide triphosphate hydrolases"/>
    <property type="match status" value="2"/>
</dbReference>
<feature type="domain" description="Helicase C-terminal" evidence="10">
    <location>
        <begin position="242"/>
        <end position="390"/>
    </location>
</feature>
<feature type="domain" description="DEAD-box RNA helicase Q" evidence="11">
    <location>
        <begin position="10"/>
        <end position="38"/>
    </location>
</feature>
<dbReference type="InterPro" id="IPR014001">
    <property type="entry name" value="Helicase_ATP-bd"/>
</dbReference>
<dbReference type="AlphaFoldDB" id="A0A517M9W8"/>
<accession>A0A517M9W8</accession>
<dbReference type="GO" id="GO:0003724">
    <property type="term" value="F:RNA helicase activity"/>
    <property type="evidence" value="ECO:0007669"/>
    <property type="project" value="UniProtKB-EC"/>
</dbReference>
<feature type="short sequence motif" description="Q motif" evidence="6">
    <location>
        <begin position="10"/>
        <end position="38"/>
    </location>
</feature>
<gene>
    <name evidence="12" type="primary">rhlE</name>
    <name evidence="12" type="ORF">FF011L_03950</name>
</gene>
<keyword evidence="13" id="KW-1185">Reference proteome</keyword>
<evidence type="ECO:0000256" key="1">
    <source>
        <dbReference type="ARBA" id="ARBA00022741"/>
    </source>
</evidence>
<evidence type="ECO:0000256" key="8">
    <source>
        <dbReference type="SAM" id="MobiDB-lite"/>
    </source>
</evidence>
<organism evidence="12 13">
    <name type="scientific">Roseimaritima multifibrata</name>
    <dbReference type="NCBI Taxonomy" id="1930274"/>
    <lineage>
        <taxon>Bacteria</taxon>
        <taxon>Pseudomonadati</taxon>
        <taxon>Planctomycetota</taxon>
        <taxon>Planctomycetia</taxon>
        <taxon>Pirellulales</taxon>
        <taxon>Pirellulaceae</taxon>
        <taxon>Roseimaritima</taxon>
    </lineage>
</organism>